<evidence type="ECO:0000313" key="2">
    <source>
        <dbReference type="EMBL" id="KAG5490009.1"/>
    </source>
</evidence>
<sequence length="892" mass="95813">MRFRVGGGPLTSTIDLEIQDTDSVKSIFERLQEAAGPATPLETYDLYPTTHSPLTGERVTVANPLRITDTPATLSLDYKPNEPRILLLVRKGTSSEPRSVANSLFCSAPQEGNSGSGYGAAAQSTTAEDAAKSLHRNPPPSTDPPPSPKTAGTDPASVDGRYRERLVALYHMYNPPKLHTVEGTLKRFAGKEEMAIQQLVRRYGAEPPPLTAEEALSVLAAVGASGSSDTAAKATLRTANTSVGAAARGRDSHSESTAERPPQKPSDPRQCISAIFAVHEFDKLDKVERILENDRGREEEEVARLGRRYATHRGGKLDGESTIGAAEALVDTEDSRAVASTAQASVAPTARHGLSTTLATTPAKPVSPSVPPSPPQTAPLSTYAGPPTACQAAESARPCTEAPMPSGPPRSPGEGARGAPSAPVEIPQGPSLPSTTVTAVATPQIVQGENAEPLAASVYPAKKTASVRMQPGLWLGSPASTTEHHRPSDTVKSLATVASYEDAIAQGGQSSECAQPRTLSSEMQMAVRALLASLRHCVESQVIQVQSSEERQLADMLLTQWSAQQDLGLITDSPQLAHALHQAAYLIDQLDDLMTVIRTQAGQLQELKMLHRDILTRMEKTGNHADPLGRLEVHLDPANDDRSAVSQKGKRITARGLEGPASRSTPRPMNPASEECKDAQIAKLQQELAKTRNSLFLFKESEQKMRVQLQHSQAREARREHGDLYRGGITPRCTTPAQARAQPRSRSAGAGYGANQSLLNSSPRRSPRAFTPPGAFSYTAGQRTRHRQWTSQVKANGHAISSICRPDGATGAEERTNVSVNRSTPWPSSRYVMAPSNVDWGRCPNCLTLLTSCCSESSSFTSDKAAFCFSCRRYFTFGDLRVRNARELIDQL</sequence>
<feature type="compositionally biased region" description="Pro residues" evidence="1">
    <location>
        <begin position="368"/>
        <end position="377"/>
    </location>
</feature>
<reference evidence="2 3" key="1">
    <citation type="submission" date="2021-02" db="EMBL/GenBank/DDBJ databases">
        <title>Porcisia hertigi Genome sequencing and assembly.</title>
        <authorList>
            <person name="Almutairi H."/>
            <person name="Gatherer D."/>
        </authorList>
    </citation>
    <scope>NUCLEOTIDE SEQUENCE [LARGE SCALE GENOMIC DNA]</scope>
    <source>
        <strain evidence="2 3">C119</strain>
    </source>
</reference>
<feature type="compositionally biased region" description="Basic and acidic residues" evidence="1">
    <location>
        <begin position="713"/>
        <end position="724"/>
    </location>
</feature>
<feature type="region of interest" description="Disordered" evidence="1">
    <location>
        <begin position="711"/>
        <end position="783"/>
    </location>
</feature>
<feature type="compositionally biased region" description="Low complexity" evidence="1">
    <location>
        <begin position="736"/>
        <end position="749"/>
    </location>
</feature>
<keyword evidence="3" id="KW-1185">Reference proteome</keyword>
<organism evidence="2 3">
    <name type="scientific">Porcisia hertigi</name>
    <dbReference type="NCBI Taxonomy" id="2761500"/>
    <lineage>
        <taxon>Eukaryota</taxon>
        <taxon>Discoba</taxon>
        <taxon>Euglenozoa</taxon>
        <taxon>Kinetoplastea</taxon>
        <taxon>Metakinetoplastina</taxon>
        <taxon>Trypanosomatida</taxon>
        <taxon>Trypanosomatidae</taxon>
        <taxon>Leishmaniinae</taxon>
        <taxon>Porcisia</taxon>
    </lineage>
</organism>
<feature type="region of interest" description="Disordered" evidence="1">
    <location>
        <begin position="359"/>
        <end position="435"/>
    </location>
</feature>
<dbReference type="RefSeq" id="XP_067752337.1">
    <property type="nucleotide sequence ID" value="XM_067896180.1"/>
</dbReference>
<dbReference type="KEGG" id="phet:94286257"/>
<dbReference type="PANTHER" id="PTHR39666:SF1">
    <property type="entry name" value="NUCLEAR PORE COMPLEX NUP2_50_61 DOMAIN-CONTAINING PROTEIN"/>
    <property type="match status" value="1"/>
</dbReference>
<evidence type="ECO:0000313" key="3">
    <source>
        <dbReference type="Proteomes" id="UP000674318"/>
    </source>
</evidence>
<dbReference type="EMBL" id="JAFJZO010000036">
    <property type="protein sequence ID" value="KAG5490009.1"/>
    <property type="molecule type" value="Genomic_DNA"/>
</dbReference>
<name>A0A836KWV0_9TRYP</name>
<feature type="compositionally biased region" description="Pro residues" evidence="1">
    <location>
        <begin position="137"/>
        <end position="148"/>
    </location>
</feature>
<proteinExistence type="predicted"/>
<dbReference type="GeneID" id="94286257"/>
<dbReference type="Proteomes" id="UP000674318">
    <property type="component" value="Unassembled WGS sequence"/>
</dbReference>
<feature type="compositionally biased region" description="Basic and acidic residues" evidence="1">
    <location>
        <begin position="248"/>
        <end position="262"/>
    </location>
</feature>
<dbReference type="OrthoDB" id="277199at2759"/>
<feature type="region of interest" description="Disordered" evidence="1">
    <location>
        <begin position="105"/>
        <end position="159"/>
    </location>
</feature>
<evidence type="ECO:0000256" key="1">
    <source>
        <dbReference type="SAM" id="MobiDB-lite"/>
    </source>
</evidence>
<gene>
    <name evidence="2" type="ORF">JKF63_00128</name>
</gene>
<dbReference type="AlphaFoldDB" id="A0A836KWV0"/>
<dbReference type="PANTHER" id="PTHR39666">
    <property type="entry name" value="RANBP2-TYPE DOMAIN-CONTAINING PROTEIN"/>
    <property type="match status" value="1"/>
</dbReference>
<feature type="region of interest" description="Disordered" evidence="1">
    <location>
        <begin position="636"/>
        <end position="677"/>
    </location>
</feature>
<comment type="caution">
    <text evidence="2">The sequence shown here is derived from an EMBL/GenBank/DDBJ whole genome shotgun (WGS) entry which is preliminary data.</text>
</comment>
<protein>
    <submittedName>
        <fullName evidence="2">Uncharacterized protein</fullName>
    </submittedName>
</protein>
<feature type="region of interest" description="Disordered" evidence="1">
    <location>
        <begin position="238"/>
        <end position="269"/>
    </location>
</feature>
<accession>A0A836KWV0</accession>